<dbReference type="InParanoid" id="B3MX96"/>
<protein>
    <recommendedName>
        <fullName evidence="5">Lipid-binding serum glycoprotein N-terminal domain-containing protein</fullName>
    </recommendedName>
</protein>
<organism evidence="3 4">
    <name type="scientific">Drosophila ananassae</name>
    <name type="common">Fruit fly</name>
    <dbReference type="NCBI Taxonomy" id="7217"/>
    <lineage>
        <taxon>Eukaryota</taxon>
        <taxon>Metazoa</taxon>
        <taxon>Ecdysozoa</taxon>
        <taxon>Arthropoda</taxon>
        <taxon>Hexapoda</taxon>
        <taxon>Insecta</taxon>
        <taxon>Pterygota</taxon>
        <taxon>Neoptera</taxon>
        <taxon>Endopterygota</taxon>
        <taxon>Diptera</taxon>
        <taxon>Brachycera</taxon>
        <taxon>Muscomorpha</taxon>
        <taxon>Ephydroidea</taxon>
        <taxon>Drosophilidae</taxon>
        <taxon>Drosophila</taxon>
        <taxon>Sophophora</taxon>
    </lineage>
</organism>
<evidence type="ECO:0000256" key="1">
    <source>
        <dbReference type="SAM" id="MobiDB-lite"/>
    </source>
</evidence>
<dbReference type="OMA" id="VEPDCKP"/>
<proteinExistence type="predicted"/>
<dbReference type="STRING" id="7217.B3MX96"/>
<dbReference type="AlphaFoldDB" id="B3MX96"/>
<dbReference type="KEGG" id="dan:6494230"/>
<dbReference type="Proteomes" id="UP000007801">
    <property type="component" value="Unassembled WGS sequence"/>
</dbReference>
<dbReference type="GeneID" id="6494230"/>
<dbReference type="PANTHER" id="PTHR11008">
    <property type="entry name" value="PROTEIN TAKEOUT-LIKE PROTEIN"/>
    <property type="match status" value="1"/>
</dbReference>
<feature type="chain" id="PRO_5002794032" description="Lipid-binding serum glycoprotein N-terminal domain-containing protein" evidence="2">
    <location>
        <begin position="27"/>
        <end position="263"/>
    </location>
</feature>
<dbReference type="FunCoup" id="B3MX96">
    <property type="interactions" value="20"/>
</dbReference>
<evidence type="ECO:0008006" key="5">
    <source>
        <dbReference type="Google" id="ProtNLM"/>
    </source>
</evidence>
<dbReference type="GO" id="GO:0005615">
    <property type="term" value="C:extracellular space"/>
    <property type="evidence" value="ECO:0007669"/>
    <property type="project" value="TreeGrafter"/>
</dbReference>
<dbReference type="OrthoDB" id="6380971at2759"/>
<accession>B3MX96</accession>
<gene>
    <name evidence="3" type="primary">Dana\GF11366</name>
    <name evidence="3" type="synonym">dana_GLEANR_1143</name>
    <name evidence="3" type="ORF">GF11366</name>
</gene>
<dbReference type="SMART" id="SM00700">
    <property type="entry name" value="JHBP"/>
    <property type="match status" value="1"/>
</dbReference>
<dbReference type="EMBL" id="CH902629">
    <property type="protein sequence ID" value="EDV35319.1"/>
    <property type="molecule type" value="Genomic_DNA"/>
</dbReference>
<dbReference type="eggNOG" id="ENOG502SB1B">
    <property type="taxonomic scope" value="Eukaryota"/>
</dbReference>
<dbReference type="InterPro" id="IPR010562">
    <property type="entry name" value="Haemolymph_juvenile_hormone-bd"/>
</dbReference>
<evidence type="ECO:0000313" key="3">
    <source>
        <dbReference type="EMBL" id="EDV35319.1"/>
    </source>
</evidence>
<dbReference type="SMR" id="B3MX96"/>
<evidence type="ECO:0000256" key="2">
    <source>
        <dbReference type="SAM" id="SignalP"/>
    </source>
</evidence>
<feature type="region of interest" description="Disordered" evidence="1">
    <location>
        <begin position="243"/>
        <end position="263"/>
    </location>
</feature>
<keyword evidence="2" id="KW-0732">Signal</keyword>
<dbReference type="HOGENOM" id="CLU_1062715_0_0_1"/>
<dbReference type="PANTHER" id="PTHR11008:SF29">
    <property type="entry name" value="IP17226P"/>
    <property type="match status" value="1"/>
</dbReference>
<sequence length="263" mass="28920">MRREPVIPRATLAVLILCACLAPAKCLYESQILSFLDELKLRMCHPIPSLGLPALDPLEIKHADGAVDGKYLVDFTGSIDNFQLHGLSDFEVPALTLRLLRTSTINFTLPLTYLNSTYTAKGSLAYILNLAGDGDAEASIKDFSILITFIVSNIAPIRIRSLDIQLHLGDLKINFESLLEEERVNDFIHALVNEMGVELLSDIWDYGQGTVVDKIQTAINNFLGQFSLTDIIGIITGGGNEEESTPIFDGVEPDCKPEISSRK</sequence>
<feature type="signal peptide" evidence="2">
    <location>
        <begin position="1"/>
        <end position="26"/>
    </location>
</feature>
<dbReference type="PROSITE" id="PS51257">
    <property type="entry name" value="PROKAR_LIPOPROTEIN"/>
    <property type="match status" value="1"/>
</dbReference>
<dbReference type="Gene3D" id="3.15.10.30">
    <property type="entry name" value="Haemolymph juvenile hormone binding protein"/>
    <property type="match status" value="1"/>
</dbReference>
<feature type="compositionally biased region" description="Basic and acidic residues" evidence="1">
    <location>
        <begin position="253"/>
        <end position="263"/>
    </location>
</feature>
<dbReference type="InterPro" id="IPR038606">
    <property type="entry name" value="To_sf"/>
</dbReference>
<dbReference type="Pfam" id="PF06585">
    <property type="entry name" value="JHBP"/>
    <property type="match status" value="1"/>
</dbReference>
<keyword evidence="4" id="KW-1185">Reference proteome</keyword>
<dbReference type="PhylomeDB" id="B3MX96"/>
<evidence type="ECO:0000313" key="4">
    <source>
        <dbReference type="Proteomes" id="UP000007801"/>
    </source>
</evidence>
<name>B3MX96_DROAN</name>
<reference evidence="3 4" key="1">
    <citation type="journal article" date="2007" name="Nature">
        <title>Evolution of genes and genomes on the Drosophila phylogeny.</title>
        <authorList>
            <consortium name="Drosophila 12 Genomes Consortium"/>
            <person name="Clark A.G."/>
            <person name="Eisen M.B."/>
            <person name="Smith D.R."/>
            <person name="Bergman C.M."/>
            <person name="Oliver B."/>
            <person name="Markow T.A."/>
            <person name="Kaufman T.C."/>
            <person name="Kellis M."/>
            <person name="Gelbart W."/>
            <person name="Iyer V.N."/>
            <person name="Pollard D.A."/>
            <person name="Sackton T.B."/>
            <person name="Larracuente A.M."/>
            <person name="Singh N.D."/>
            <person name="Abad J.P."/>
            <person name="Abt D.N."/>
            <person name="Adryan B."/>
            <person name="Aguade M."/>
            <person name="Akashi H."/>
            <person name="Anderson W.W."/>
            <person name="Aquadro C.F."/>
            <person name="Ardell D.H."/>
            <person name="Arguello R."/>
            <person name="Artieri C.G."/>
            <person name="Barbash D.A."/>
            <person name="Barker D."/>
            <person name="Barsanti P."/>
            <person name="Batterham P."/>
            <person name="Batzoglou S."/>
            <person name="Begun D."/>
            <person name="Bhutkar A."/>
            <person name="Blanco E."/>
            <person name="Bosak S.A."/>
            <person name="Bradley R.K."/>
            <person name="Brand A.D."/>
            <person name="Brent M.R."/>
            <person name="Brooks A.N."/>
            <person name="Brown R.H."/>
            <person name="Butlin R.K."/>
            <person name="Caggese C."/>
            <person name="Calvi B.R."/>
            <person name="Bernardo de Carvalho A."/>
            <person name="Caspi A."/>
            <person name="Castrezana S."/>
            <person name="Celniker S.E."/>
            <person name="Chang J.L."/>
            <person name="Chapple C."/>
            <person name="Chatterji S."/>
            <person name="Chinwalla A."/>
            <person name="Civetta A."/>
            <person name="Clifton S.W."/>
            <person name="Comeron J.M."/>
            <person name="Costello J.C."/>
            <person name="Coyne J.A."/>
            <person name="Daub J."/>
            <person name="David R.G."/>
            <person name="Delcher A.L."/>
            <person name="Delehaunty K."/>
            <person name="Do C.B."/>
            <person name="Ebling H."/>
            <person name="Edwards K."/>
            <person name="Eickbush T."/>
            <person name="Evans J.D."/>
            <person name="Filipski A."/>
            <person name="Findeiss S."/>
            <person name="Freyhult E."/>
            <person name="Fulton L."/>
            <person name="Fulton R."/>
            <person name="Garcia A.C."/>
            <person name="Gardiner A."/>
            <person name="Garfield D.A."/>
            <person name="Garvin B.E."/>
            <person name="Gibson G."/>
            <person name="Gilbert D."/>
            <person name="Gnerre S."/>
            <person name="Godfrey J."/>
            <person name="Good R."/>
            <person name="Gotea V."/>
            <person name="Gravely B."/>
            <person name="Greenberg A.J."/>
            <person name="Griffiths-Jones S."/>
            <person name="Gross S."/>
            <person name="Guigo R."/>
            <person name="Gustafson E.A."/>
            <person name="Haerty W."/>
            <person name="Hahn M.W."/>
            <person name="Halligan D.L."/>
            <person name="Halpern A.L."/>
            <person name="Halter G.M."/>
            <person name="Han M.V."/>
            <person name="Heger A."/>
            <person name="Hillier L."/>
            <person name="Hinrichs A.S."/>
            <person name="Holmes I."/>
            <person name="Hoskins R.A."/>
            <person name="Hubisz M.J."/>
            <person name="Hultmark D."/>
            <person name="Huntley M.A."/>
            <person name="Jaffe D.B."/>
            <person name="Jagadeeshan S."/>
            <person name="Jeck W.R."/>
            <person name="Johnson J."/>
            <person name="Jones C.D."/>
            <person name="Jordan W.C."/>
            <person name="Karpen G.H."/>
            <person name="Kataoka E."/>
            <person name="Keightley P.D."/>
            <person name="Kheradpour P."/>
            <person name="Kirkness E.F."/>
            <person name="Koerich L.B."/>
            <person name="Kristiansen K."/>
            <person name="Kudrna D."/>
            <person name="Kulathinal R.J."/>
            <person name="Kumar S."/>
            <person name="Kwok R."/>
            <person name="Lander E."/>
            <person name="Langley C.H."/>
            <person name="Lapoint R."/>
            <person name="Lazzaro B.P."/>
            <person name="Lee S.J."/>
            <person name="Levesque L."/>
            <person name="Li R."/>
            <person name="Lin C.F."/>
            <person name="Lin M.F."/>
            <person name="Lindblad-Toh K."/>
            <person name="Llopart A."/>
            <person name="Long M."/>
            <person name="Low L."/>
            <person name="Lozovsky E."/>
            <person name="Lu J."/>
            <person name="Luo M."/>
            <person name="Machado C.A."/>
            <person name="Makalowski W."/>
            <person name="Marzo M."/>
            <person name="Matsuda M."/>
            <person name="Matzkin L."/>
            <person name="McAllister B."/>
            <person name="McBride C.S."/>
            <person name="McKernan B."/>
            <person name="McKernan K."/>
            <person name="Mendez-Lago M."/>
            <person name="Minx P."/>
            <person name="Mollenhauer M.U."/>
            <person name="Montooth K."/>
            <person name="Mount S.M."/>
            <person name="Mu X."/>
            <person name="Myers E."/>
            <person name="Negre B."/>
            <person name="Newfeld S."/>
            <person name="Nielsen R."/>
            <person name="Noor M.A."/>
            <person name="O'Grady P."/>
            <person name="Pachter L."/>
            <person name="Papaceit M."/>
            <person name="Parisi M.J."/>
            <person name="Parisi M."/>
            <person name="Parts L."/>
            <person name="Pedersen J.S."/>
            <person name="Pesole G."/>
            <person name="Phillippy A.M."/>
            <person name="Ponting C.P."/>
            <person name="Pop M."/>
            <person name="Porcelli D."/>
            <person name="Powell J.R."/>
            <person name="Prohaska S."/>
            <person name="Pruitt K."/>
            <person name="Puig M."/>
            <person name="Quesneville H."/>
            <person name="Ram K.R."/>
            <person name="Rand D."/>
            <person name="Rasmussen M.D."/>
            <person name="Reed L.K."/>
            <person name="Reenan R."/>
            <person name="Reily A."/>
            <person name="Remington K.A."/>
            <person name="Rieger T.T."/>
            <person name="Ritchie M.G."/>
            <person name="Robin C."/>
            <person name="Rogers Y.H."/>
            <person name="Rohde C."/>
            <person name="Rozas J."/>
            <person name="Rubenfield M.J."/>
            <person name="Ruiz A."/>
            <person name="Russo S."/>
            <person name="Salzberg S.L."/>
            <person name="Sanchez-Gracia A."/>
            <person name="Saranga D.J."/>
            <person name="Sato H."/>
            <person name="Schaeffer S.W."/>
            <person name="Schatz M.C."/>
            <person name="Schlenke T."/>
            <person name="Schwartz R."/>
            <person name="Segarra C."/>
            <person name="Singh R.S."/>
            <person name="Sirot L."/>
            <person name="Sirota M."/>
            <person name="Sisneros N.B."/>
            <person name="Smith C.D."/>
            <person name="Smith T.F."/>
            <person name="Spieth J."/>
            <person name="Stage D.E."/>
            <person name="Stark A."/>
            <person name="Stephan W."/>
            <person name="Strausberg R.L."/>
            <person name="Strempel S."/>
            <person name="Sturgill D."/>
            <person name="Sutton G."/>
            <person name="Sutton G.G."/>
            <person name="Tao W."/>
            <person name="Teichmann S."/>
            <person name="Tobari Y.N."/>
            <person name="Tomimura Y."/>
            <person name="Tsolas J.M."/>
            <person name="Valente V.L."/>
            <person name="Venter E."/>
            <person name="Venter J.C."/>
            <person name="Vicario S."/>
            <person name="Vieira F.G."/>
            <person name="Vilella A.J."/>
            <person name="Villasante A."/>
            <person name="Walenz B."/>
            <person name="Wang J."/>
            <person name="Wasserman M."/>
            <person name="Watts T."/>
            <person name="Wilson D."/>
            <person name="Wilson R.K."/>
            <person name="Wing R.A."/>
            <person name="Wolfner M.F."/>
            <person name="Wong A."/>
            <person name="Wong G.K."/>
            <person name="Wu C.I."/>
            <person name="Wu G."/>
            <person name="Yamamoto D."/>
            <person name="Yang H.P."/>
            <person name="Yang S.P."/>
            <person name="Yorke J.A."/>
            <person name="Yoshida K."/>
            <person name="Zdobnov E."/>
            <person name="Zhang P."/>
            <person name="Zhang Y."/>
            <person name="Zimin A.V."/>
            <person name="Baldwin J."/>
            <person name="Abdouelleil A."/>
            <person name="Abdulkadir J."/>
            <person name="Abebe A."/>
            <person name="Abera B."/>
            <person name="Abreu J."/>
            <person name="Acer S.C."/>
            <person name="Aftuck L."/>
            <person name="Alexander A."/>
            <person name="An P."/>
            <person name="Anderson E."/>
            <person name="Anderson S."/>
            <person name="Arachi H."/>
            <person name="Azer M."/>
            <person name="Bachantsang P."/>
            <person name="Barry A."/>
            <person name="Bayul T."/>
            <person name="Berlin A."/>
            <person name="Bessette D."/>
            <person name="Bloom T."/>
            <person name="Blye J."/>
            <person name="Boguslavskiy L."/>
            <person name="Bonnet C."/>
            <person name="Boukhgalter B."/>
            <person name="Bourzgui I."/>
            <person name="Brown A."/>
            <person name="Cahill P."/>
            <person name="Channer S."/>
            <person name="Cheshatsang Y."/>
            <person name="Chuda L."/>
            <person name="Citroen M."/>
            <person name="Collymore A."/>
            <person name="Cooke P."/>
            <person name="Costello M."/>
            <person name="D'Aco K."/>
            <person name="Daza R."/>
            <person name="De Haan G."/>
            <person name="DeGray S."/>
            <person name="DeMaso C."/>
            <person name="Dhargay N."/>
            <person name="Dooley K."/>
            <person name="Dooley E."/>
            <person name="Doricent M."/>
            <person name="Dorje P."/>
            <person name="Dorjee K."/>
            <person name="Dupes A."/>
            <person name="Elong R."/>
            <person name="Falk J."/>
            <person name="Farina A."/>
            <person name="Faro S."/>
            <person name="Ferguson D."/>
            <person name="Fisher S."/>
            <person name="Foley C.D."/>
            <person name="Franke A."/>
            <person name="Friedrich D."/>
            <person name="Gadbois L."/>
            <person name="Gearin G."/>
            <person name="Gearin C.R."/>
            <person name="Giannoukos G."/>
            <person name="Goode T."/>
            <person name="Graham J."/>
            <person name="Grandbois E."/>
            <person name="Grewal S."/>
            <person name="Gyaltsen K."/>
            <person name="Hafez N."/>
            <person name="Hagos B."/>
            <person name="Hall J."/>
            <person name="Henson C."/>
            <person name="Hollinger A."/>
            <person name="Honan T."/>
            <person name="Huard M.D."/>
            <person name="Hughes L."/>
            <person name="Hurhula B."/>
            <person name="Husby M.E."/>
            <person name="Kamat A."/>
            <person name="Kanga B."/>
            <person name="Kashin S."/>
            <person name="Khazanovich D."/>
            <person name="Kisner P."/>
            <person name="Lance K."/>
            <person name="Lara M."/>
            <person name="Lee W."/>
            <person name="Lennon N."/>
            <person name="Letendre F."/>
            <person name="LeVine R."/>
            <person name="Lipovsky A."/>
            <person name="Liu X."/>
            <person name="Liu J."/>
            <person name="Liu S."/>
            <person name="Lokyitsang T."/>
            <person name="Lokyitsang Y."/>
            <person name="Lubonja R."/>
            <person name="Lui A."/>
            <person name="MacDonald P."/>
            <person name="Magnisalis V."/>
            <person name="Maru K."/>
            <person name="Matthews C."/>
            <person name="McCusker W."/>
            <person name="McDonough S."/>
            <person name="Mehta T."/>
            <person name="Meldrim J."/>
            <person name="Meneus L."/>
            <person name="Mihai O."/>
            <person name="Mihalev A."/>
            <person name="Mihova T."/>
            <person name="Mittelman R."/>
            <person name="Mlenga V."/>
            <person name="Montmayeur A."/>
            <person name="Mulrain L."/>
            <person name="Navidi A."/>
            <person name="Naylor J."/>
            <person name="Negash T."/>
            <person name="Nguyen T."/>
            <person name="Nguyen N."/>
            <person name="Nicol R."/>
            <person name="Norbu C."/>
            <person name="Norbu N."/>
            <person name="Novod N."/>
            <person name="O'Neill B."/>
            <person name="Osman S."/>
            <person name="Markiewicz E."/>
            <person name="Oyono O.L."/>
            <person name="Patti C."/>
            <person name="Phunkhang P."/>
            <person name="Pierre F."/>
            <person name="Priest M."/>
            <person name="Raghuraman S."/>
            <person name="Rege F."/>
            <person name="Reyes R."/>
            <person name="Rise C."/>
            <person name="Rogov P."/>
            <person name="Ross K."/>
            <person name="Ryan E."/>
            <person name="Settipalli S."/>
            <person name="Shea T."/>
            <person name="Sherpa N."/>
            <person name="Shi L."/>
            <person name="Shih D."/>
            <person name="Sparrow T."/>
            <person name="Spaulding J."/>
            <person name="Stalker J."/>
            <person name="Stange-Thomann N."/>
            <person name="Stavropoulos S."/>
            <person name="Stone C."/>
            <person name="Strader C."/>
            <person name="Tesfaye S."/>
            <person name="Thomson T."/>
            <person name="Thoulutsang Y."/>
            <person name="Thoulutsang D."/>
            <person name="Topham K."/>
            <person name="Topping I."/>
            <person name="Tsamla T."/>
            <person name="Vassiliev H."/>
            <person name="Vo A."/>
            <person name="Wangchuk T."/>
            <person name="Wangdi T."/>
            <person name="Weiand M."/>
            <person name="Wilkinson J."/>
            <person name="Wilson A."/>
            <person name="Yadav S."/>
            <person name="Young G."/>
            <person name="Yu Q."/>
            <person name="Zembek L."/>
            <person name="Zhong D."/>
            <person name="Zimmer A."/>
            <person name="Zwirko Z."/>
            <person name="Jaffe D.B."/>
            <person name="Alvarez P."/>
            <person name="Brockman W."/>
            <person name="Butler J."/>
            <person name="Chin C."/>
            <person name="Gnerre S."/>
            <person name="Grabherr M."/>
            <person name="Kleber M."/>
            <person name="Mauceli E."/>
            <person name="MacCallum I."/>
        </authorList>
    </citation>
    <scope>NUCLEOTIDE SEQUENCE [LARGE SCALE GENOMIC DNA]</scope>
    <source>
        <strain evidence="4">Tucson 14024-0371.13</strain>
    </source>
</reference>